<keyword evidence="4 6" id="KW-0378">Hydrolase</keyword>
<dbReference type="GO" id="GO:0006308">
    <property type="term" value="P:DNA catabolic process"/>
    <property type="evidence" value="ECO:0007669"/>
    <property type="project" value="UniProtKB-UniRule"/>
</dbReference>
<keyword evidence="9" id="KW-1185">Reference proteome</keyword>
<evidence type="ECO:0000256" key="7">
    <source>
        <dbReference type="SAM" id="Coils"/>
    </source>
</evidence>
<dbReference type="EC" id="3.1.11.6" evidence="6"/>
<dbReference type="Gene3D" id="1.10.287.1040">
    <property type="entry name" value="Exonuclease VII, small subunit"/>
    <property type="match status" value="1"/>
</dbReference>
<dbReference type="NCBIfam" id="TIGR01280">
    <property type="entry name" value="xseB"/>
    <property type="match status" value="1"/>
</dbReference>
<reference evidence="8 9" key="1">
    <citation type="submission" date="2020-08" db="EMBL/GenBank/DDBJ databases">
        <title>Genomic Encyclopedia of Type Strains, Phase IV (KMG-IV): sequencing the most valuable type-strain genomes for metagenomic binning, comparative biology and taxonomic classification.</title>
        <authorList>
            <person name="Goeker M."/>
        </authorList>
    </citation>
    <scope>NUCLEOTIDE SEQUENCE [LARGE SCALE GENOMIC DNA]</scope>
    <source>
        <strain evidence="8 9">DSM 103725</strain>
    </source>
</reference>
<organism evidence="8 9">
    <name type="scientific">Algisphaera agarilytica</name>
    <dbReference type="NCBI Taxonomy" id="1385975"/>
    <lineage>
        <taxon>Bacteria</taxon>
        <taxon>Pseudomonadati</taxon>
        <taxon>Planctomycetota</taxon>
        <taxon>Phycisphaerae</taxon>
        <taxon>Phycisphaerales</taxon>
        <taxon>Phycisphaeraceae</taxon>
        <taxon>Algisphaera</taxon>
    </lineage>
</organism>
<keyword evidence="7" id="KW-0175">Coiled coil</keyword>
<dbReference type="PANTHER" id="PTHR34137">
    <property type="entry name" value="EXODEOXYRIBONUCLEASE 7 SMALL SUBUNIT"/>
    <property type="match status" value="1"/>
</dbReference>
<dbReference type="GO" id="GO:0009318">
    <property type="term" value="C:exodeoxyribonuclease VII complex"/>
    <property type="evidence" value="ECO:0007669"/>
    <property type="project" value="UniProtKB-UniRule"/>
</dbReference>
<dbReference type="GO" id="GO:0005829">
    <property type="term" value="C:cytosol"/>
    <property type="evidence" value="ECO:0007669"/>
    <property type="project" value="TreeGrafter"/>
</dbReference>
<comment type="catalytic activity">
    <reaction evidence="6">
        <text>Exonucleolytic cleavage in either 5'- to 3'- or 3'- to 5'-direction to yield nucleoside 5'-phosphates.</text>
        <dbReference type="EC" id="3.1.11.6"/>
    </reaction>
</comment>
<name>A0A7X0H513_9BACT</name>
<sequence>MTKKAPSFEQAIDQLEELIEQIESGEIGLEDALKRYEDGTKLIQRCRSILDSAEKKIGELTADGEAEGDSDAE</sequence>
<comment type="subcellular location">
    <subcellularLocation>
        <location evidence="6">Cytoplasm</location>
    </subcellularLocation>
</comment>
<dbReference type="GO" id="GO:0008855">
    <property type="term" value="F:exodeoxyribonuclease VII activity"/>
    <property type="evidence" value="ECO:0007669"/>
    <property type="project" value="UniProtKB-UniRule"/>
</dbReference>
<evidence type="ECO:0000256" key="4">
    <source>
        <dbReference type="ARBA" id="ARBA00022801"/>
    </source>
</evidence>
<evidence type="ECO:0000256" key="6">
    <source>
        <dbReference type="HAMAP-Rule" id="MF_00337"/>
    </source>
</evidence>
<dbReference type="HAMAP" id="MF_00337">
    <property type="entry name" value="Exonuc_7_S"/>
    <property type="match status" value="1"/>
</dbReference>
<dbReference type="SUPFAM" id="SSF116842">
    <property type="entry name" value="XseB-like"/>
    <property type="match status" value="1"/>
</dbReference>
<dbReference type="PANTHER" id="PTHR34137:SF1">
    <property type="entry name" value="EXODEOXYRIBONUCLEASE 7 SMALL SUBUNIT"/>
    <property type="match status" value="1"/>
</dbReference>
<dbReference type="Proteomes" id="UP000541810">
    <property type="component" value="Unassembled WGS sequence"/>
</dbReference>
<comment type="similarity">
    <text evidence="1 6">Belongs to the XseB family.</text>
</comment>
<dbReference type="AlphaFoldDB" id="A0A7X0H513"/>
<comment type="caution">
    <text evidence="8">The sequence shown here is derived from an EMBL/GenBank/DDBJ whole genome shotgun (WGS) entry which is preliminary data.</text>
</comment>
<evidence type="ECO:0000256" key="3">
    <source>
        <dbReference type="ARBA" id="ARBA00022722"/>
    </source>
</evidence>
<accession>A0A7X0H513</accession>
<dbReference type="Pfam" id="PF02609">
    <property type="entry name" value="Exonuc_VII_S"/>
    <property type="match status" value="1"/>
</dbReference>
<keyword evidence="2 6" id="KW-0963">Cytoplasm</keyword>
<keyword evidence="5 6" id="KW-0269">Exonuclease</keyword>
<dbReference type="InterPro" id="IPR003761">
    <property type="entry name" value="Exonuc_VII_S"/>
</dbReference>
<dbReference type="RefSeq" id="WP_184675261.1">
    <property type="nucleotide sequence ID" value="NZ_JACHGY010000001.1"/>
</dbReference>
<proteinExistence type="inferred from homology"/>
<dbReference type="InterPro" id="IPR037004">
    <property type="entry name" value="Exonuc_VII_ssu_sf"/>
</dbReference>
<evidence type="ECO:0000256" key="1">
    <source>
        <dbReference type="ARBA" id="ARBA00009998"/>
    </source>
</evidence>
<protein>
    <recommendedName>
        <fullName evidence="6">Exodeoxyribonuclease 7 small subunit</fullName>
        <ecNumber evidence="6">3.1.11.6</ecNumber>
    </recommendedName>
    <alternativeName>
        <fullName evidence="6">Exodeoxyribonuclease VII small subunit</fullName>
        <shortName evidence="6">Exonuclease VII small subunit</shortName>
    </alternativeName>
</protein>
<gene>
    <name evidence="6" type="primary">xseB</name>
    <name evidence="8" type="ORF">HNQ40_000077</name>
</gene>
<feature type="coiled-coil region" evidence="7">
    <location>
        <begin position="15"/>
        <end position="63"/>
    </location>
</feature>
<comment type="subunit">
    <text evidence="6">Heterooligomer composed of large and small subunits.</text>
</comment>
<evidence type="ECO:0000256" key="2">
    <source>
        <dbReference type="ARBA" id="ARBA00022490"/>
    </source>
</evidence>
<dbReference type="NCBIfam" id="NF002140">
    <property type="entry name" value="PRK00977.1-4"/>
    <property type="match status" value="1"/>
</dbReference>
<evidence type="ECO:0000256" key="5">
    <source>
        <dbReference type="ARBA" id="ARBA00022839"/>
    </source>
</evidence>
<dbReference type="PIRSF" id="PIRSF006488">
    <property type="entry name" value="Exonuc_VII_S"/>
    <property type="match status" value="1"/>
</dbReference>
<keyword evidence="3 6" id="KW-0540">Nuclease</keyword>
<evidence type="ECO:0000313" key="9">
    <source>
        <dbReference type="Proteomes" id="UP000541810"/>
    </source>
</evidence>
<comment type="function">
    <text evidence="6">Bidirectionally degrades single-stranded DNA into large acid-insoluble oligonucleotides, which are then degraded further into small acid-soluble oligonucleotides.</text>
</comment>
<dbReference type="EMBL" id="JACHGY010000001">
    <property type="protein sequence ID" value="MBB6428271.1"/>
    <property type="molecule type" value="Genomic_DNA"/>
</dbReference>
<evidence type="ECO:0000313" key="8">
    <source>
        <dbReference type="EMBL" id="MBB6428271.1"/>
    </source>
</evidence>